<dbReference type="PANTHER" id="PTHR44240:SF10">
    <property type="entry name" value="J DOMAIN-CONTAINING PROTEIN"/>
    <property type="match status" value="1"/>
</dbReference>
<feature type="non-terminal residue" evidence="2">
    <location>
        <position position="1"/>
    </location>
</feature>
<dbReference type="EMBL" id="JAHRHJ020000006">
    <property type="protein sequence ID" value="KAH9312785.1"/>
    <property type="molecule type" value="Genomic_DNA"/>
</dbReference>
<dbReference type="SMART" id="SM00271">
    <property type="entry name" value="DnaJ"/>
    <property type="match status" value="1"/>
</dbReference>
<organism evidence="2 3">
    <name type="scientific">Taxus chinensis</name>
    <name type="common">Chinese yew</name>
    <name type="synonym">Taxus wallichiana var. chinensis</name>
    <dbReference type="NCBI Taxonomy" id="29808"/>
    <lineage>
        <taxon>Eukaryota</taxon>
        <taxon>Viridiplantae</taxon>
        <taxon>Streptophyta</taxon>
        <taxon>Embryophyta</taxon>
        <taxon>Tracheophyta</taxon>
        <taxon>Spermatophyta</taxon>
        <taxon>Pinopsida</taxon>
        <taxon>Pinidae</taxon>
        <taxon>Conifers II</taxon>
        <taxon>Cupressales</taxon>
        <taxon>Taxaceae</taxon>
        <taxon>Taxus</taxon>
    </lineage>
</organism>
<accession>A0AA38L992</accession>
<dbReference type="CDD" id="cd06257">
    <property type="entry name" value="DnaJ"/>
    <property type="match status" value="1"/>
</dbReference>
<dbReference type="Proteomes" id="UP000824469">
    <property type="component" value="Unassembled WGS sequence"/>
</dbReference>
<name>A0AA38L992_TAXCH</name>
<dbReference type="AlphaFoldDB" id="A0AA38L992"/>
<feature type="non-terminal residue" evidence="2">
    <location>
        <position position="89"/>
    </location>
</feature>
<feature type="domain" description="J" evidence="1">
    <location>
        <begin position="1"/>
        <end position="69"/>
    </location>
</feature>
<dbReference type="SUPFAM" id="SSF46565">
    <property type="entry name" value="Chaperone J-domain"/>
    <property type="match status" value="1"/>
</dbReference>
<dbReference type="OMA" id="INTEIFM"/>
<evidence type="ECO:0000259" key="1">
    <source>
        <dbReference type="PROSITE" id="PS50076"/>
    </source>
</evidence>
<dbReference type="InterPro" id="IPR036869">
    <property type="entry name" value="J_dom_sf"/>
</dbReference>
<evidence type="ECO:0000313" key="3">
    <source>
        <dbReference type="Proteomes" id="UP000824469"/>
    </source>
</evidence>
<dbReference type="Gene3D" id="1.10.287.110">
    <property type="entry name" value="DnaJ domain"/>
    <property type="match status" value="1"/>
</dbReference>
<protein>
    <recommendedName>
        <fullName evidence="1">J domain-containing protein</fullName>
    </recommendedName>
</protein>
<reference evidence="2 3" key="1">
    <citation type="journal article" date="2021" name="Nat. Plants">
        <title>The Taxus genome provides insights into paclitaxel biosynthesis.</title>
        <authorList>
            <person name="Xiong X."/>
            <person name="Gou J."/>
            <person name="Liao Q."/>
            <person name="Li Y."/>
            <person name="Zhou Q."/>
            <person name="Bi G."/>
            <person name="Li C."/>
            <person name="Du R."/>
            <person name="Wang X."/>
            <person name="Sun T."/>
            <person name="Guo L."/>
            <person name="Liang H."/>
            <person name="Lu P."/>
            <person name="Wu Y."/>
            <person name="Zhang Z."/>
            <person name="Ro D.K."/>
            <person name="Shang Y."/>
            <person name="Huang S."/>
            <person name="Yan J."/>
        </authorList>
    </citation>
    <scope>NUCLEOTIDE SEQUENCE [LARGE SCALE GENOMIC DNA]</scope>
    <source>
        <strain evidence="2">Ta-2019</strain>
    </source>
</reference>
<dbReference type="PROSITE" id="PS50076">
    <property type="entry name" value="DNAJ_2"/>
    <property type="match status" value="1"/>
</dbReference>
<dbReference type="InterPro" id="IPR001623">
    <property type="entry name" value="DnaJ_domain"/>
</dbReference>
<dbReference type="PRINTS" id="PR00625">
    <property type="entry name" value="JDOMAIN"/>
</dbReference>
<dbReference type="Pfam" id="PF00226">
    <property type="entry name" value="DnaJ"/>
    <property type="match status" value="1"/>
</dbReference>
<dbReference type="InterPro" id="IPR052276">
    <property type="entry name" value="Diphthamide-biosynth_chaperone"/>
</dbReference>
<sequence>TLYEVLGLSGGASKQDIKKAYRNLARQFHPDTAASSEEKSINTEIFMQIQNAYAILSEREDRAQYDRRLVMQQKQRWNRGAYREPYGHV</sequence>
<gene>
    <name evidence="2" type="ORF">KI387_027820</name>
</gene>
<keyword evidence="3" id="KW-1185">Reference proteome</keyword>
<comment type="caution">
    <text evidence="2">The sequence shown here is derived from an EMBL/GenBank/DDBJ whole genome shotgun (WGS) entry which is preliminary data.</text>
</comment>
<dbReference type="PANTHER" id="PTHR44240">
    <property type="entry name" value="DNAJ DOMAIN (PROKARYOTIC HEAT SHOCK PROTEIN)-RELATED"/>
    <property type="match status" value="1"/>
</dbReference>
<evidence type="ECO:0000313" key="2">
    <source>
        <dbReference type="EMBL" id="KAH9312785.1"/>
    </source>
</evidence>
<proteinExistence type="predicted"/>